<accession>A0ABN9R3Q6</accession>
<evidence type="ECO:0000256" key="1">
    <source>
        <dbReference type="SAM" id="MobiDB-lite"/>
    </source>
</evidence>
<organism evidence="2 3">
    <name type="scientific">Prorocentrum cordatum</name>
    <dbReference type="NCBI Taxonomy" id="2364126"/>
    <lineage>
        <taxon>Eukaryota</taxon>
        <taxon>Sar</taxon>
        <taxon>Alveolata</taxon>
        <taxon>Dinophyceae</taxon>
        <taxon>Prorocentrales</taxon>
        <taxon>Prorocentraceae</taxon>
        <taxon>Prorocentrum</taxon>
    </lineage>
</organism>
<comment type="caution">
    <text evidence="2">The sequence shown here is derived from an EMBL/GenBank/DDBJ whole genome shotgun (WGS) entry which is preliminary data.</text>
</comment>
<name>A0ABN9R3Q6_9DINO</name>
<evidence type="ECO:0000313" key="3">
    <source>
        <dbReference type="Proteomes" id="UP001189429"/>
    </source>
</evidence>
<feature type="compositionally biased region" description="Basic and acidic residues" evidence="1">
    <location>
        <begin position="73"/>
        <end position="88"/>
    </location>
</feature>
<feature type="compositionally biased region" description="Basic and acidic residues" evidence="1">
    <location>
        <begin position="195"/>
        <end position="212"/>
    </location>
</feature>
<proteinExistence type="predicted"/>
<keyword evidence="3" id="KW-1185">Reference proteome</keyword>
<dbReference type="EMBL" id="CAUYUJ010004921">
    <property type="protein sequence ID" value="CAK0811565.1"/>
    <property type="molecule type" value="Genomic_DNA"/>
</dbReference>
<feature type="compositionally biased region" description="Basic and acidic residues" evidence="1">
    <location>
        <begin position="29"/>
        <end position="65"/>
    </location>
</feature>
<dbReference type="Proteomes" id="UP001189429">
    <property type="component" value="Unassembled WGS sequence"/>
</dbReference>
<gene>
    <name evidence="2" type="ORF">PCOR1329_LOCUS16120</name>
</gene>
<protein>
    <submittedName>
        <fullName evidence="2">Uncharacterized protein</fullName>
    </submittedName>
</protein>
<feature type="non-terminal residue" evidence="2">
    <location>
        <position position="283"/>
    </location>
</feature>
<sequence>MPKASINASVPPDLQTARGRIITLRHHRVEGGRGDRRKTGEKGREEETVRGVRIRRESAPSDPHRVSGKSTRRRADLQPRWNSPEHRGTWKNAHVRARPPAPSAPLFGGRRRARTRQFGVKTAAAATWRAGAGGSALQASSKARASSALSACRYWLAILRRRAGHPGERARPPRCRRLAGARRAHGGTPGRGGPGRREHGGRPGDHGAEGAARHGGRRQRGPQASLEGRRRRRRRGRPRRPRHGSDVGGSGSSRGPRRGVERGAPTGPNAGGCSHCASTRYPS</sequence>
<feature type="compositionally biased region" description="Basic residues" evidence="1">
    <location>
        <begin position="229"/>
        <end position="242"/>
    </location>
</feature>
<evidence type="ECO:0000313" key="2">
    <source>
        <dbReference type="EMBL" id="CAK0811565.1"/>
    </source>
</evidence>
<feature type="region of interest" description="Disordered" evidence="1">
    <location>
        <begin position="164"/>
        <end position="283"/>
    </location>
</feature>
<feature type="compositionally biased region" description="Basic residues" evidence="1">
    <location>
        <begin position="172"/>
        <end position="185"/>
    </location>
</feature>
<reference evidence="2" key="1">
    <citation type="submission" date="2023-10" db="EMBL/GenBank/DDBJ databases">
        <authorList>
            <person name="Chen Y."/>
            <person name="Shah S."/>
            <person name="Dougan E. K."/>
            <person name="Thang M."/>
            <person name="Chan C."/>
        </authorList>
    </citation>
    <scope>NUCLEOTIDE SEQUENCE [LARGE SCALE GENOMIC DNA]</scope>
</reference>
<feature type="region of interest" description="Disordered" evidence="1">
    <location>
        <begin position="1"/>
        <end position="113"/>
    </location>
</feature>